<gene>
    <name evidence="2" type="ORF">VKT23_010926</name>
</gene>
<accession>A0ABR1JAI3</accession>
<reference evidence="2 3" key="1">
    <citation type="submission" date="2024-01" db="EMBL/GenBank/DDBJ databases">
        <title>A draft genome for the cacao thread blight pathogen Marasmiellus scandens.</title>
        <authorList>
            <person name="Baruah I.K."/>
            <person name="Leung J."/>
            <person name="Bukari Y."/>
            <person name="Amoako-Attah I."/>
            <person name="Meinhardt L.W."/>
            <person name="Bailey B.A."/>
            <person name="Cohen S.P."/>
        </authorList>
    </citation>
    <scope>NUCLEOTIDE SEQUENCE [LARGE SCALE GENOMIC DNA]</scope>
    <source>
        <strain evidence="2 3">GH-19</strain>
    </source>
</reference>
<feature type="region of interest" description="Disordered" evidence="1">
    <location>
        <begin position="1"/>
        <end position="135"/>
    </location>
</feature>
<protein>
    <submittedName>
        <fullName evidence="2">Uncharacterized protein</fullName>
    </submittedName>
</protein>
<organism evidence="2 3">
    <name type="scientific">Marasmiellus scandens</name>
    <dbReference type="NCBI Taxonomy" id="2682957"/>
    <lineage>
        <taxon>Eukaryota</taxon>
        <taxon>Fungi</taxon>
        <taxon>Dikarya</taxon>
        <taxon>Basidiomycota</taxon>
        <taxon>Agaricomycotina</taxon>
        <taxon>Agaricomycetes</taxon>
        <taxon>Agaricomycetidae</taxon>
        <taxon>Agaricales</taxon>
        <taxon>Marasmiineae</taxon>
        <taxon>Omphalotaceae</taxon>
        <taxon>Marasmiellus</taxon>
    </lineage>
</organism>
<sequence>MHVDRVRENSHPESPLHASSPPQNLNSDDLPVDDYLLPPPLLTIAGPAQPMDPEDSIYDDWDPEQWPSPTPELPTDAQDYSYSPDDHLGDGSQNEDFAPTIDYALDAHESNRDSDAESVQSFGSQSTTGHDYFPPSKEQIFQNAVVMESDESDIEDQIEDESVDSDEDWLPYRNRKVF</sequence>
<feature type="compositionally biased region" description="Basic and acidic residues" evidence="1">
    <location>
        <begin position="105"/>
        <end position="115"/>
    </location>
</feature>
<dbReference type="Proteomes" id="UP001498398">
    <property type="component" value="Unassembled WGS sequence"/>
</dbReference>
<feature type="compositionally biased region" description="Acidic residues" evidence="1">
    <location>
        <begin position="52"/>
        <end position="63"/>
    </location>
</feature>
<feature type="region of interest" description="Disordered" evidence="1">
    <location>
        <begin position="149"/>
        <end position="178"/>
    </location>
</feature>
<name>A0ABR1JAI3_9AGAR</name>
<comment type="caution">
    <text evidence="2">The sequence shown here is derived from an EMBL/GenBank/DDBJ whole genome shotgun (WGS) entry which is preliminary data.</text>
</comment>
<dbReference type="EMBL" id="JBANRG010000022">
    <property type="protein sequence ID" value="KAK7455888.1"/>
    <property type="molecule type" value="Genomic_DNA"/>
</dbReference>
<evidence type="ECO:0000313" key="2">
    <source>
        <dbReference type="EMBL" id="KAK7455888.1"/>
    </source>
</evidence>
<evidence type="ECO:0000313" key="3">
    <source>
        <dbReference type="Proteomes" id="UP001498398"/>
    </source>
</evidence>
<feature type="compositionally biased region" description="Acidic residues" evidence="1">
    <location>
        <begin position="149"/>
        <end position="169"/>
    </location>
</feature>
<keyword evidence="3" id="KW-1185">Reference proteome</keyword>
<feature type="compositionally biased region" description="Polar residues" evidence="1">
    <location>
        <begin position="117"/>
        <end position="129"/>
    </location>
</feature>
<evidence type="ECO:0000256" key="1">
    <source>
        <dbReference type="SAM" id="MobiDB-lite"/>
    </source>
</evidence>
<proteinExistence type="predicted"/>
<feature type="compositionally biased region" description="Basic and acidic residues" evidence="1">
    <location>
        <begin position="1"/>
        <end position="11"/>
    </location>
</feature>